<dbReference type="EMBL" id="MSDQ01000039">
    <property type="protein sequence ID" value="OLO10279.1"/>
    <property type="molecule type" value="Genomic_DNA"/>
</dbReference>
<dbReference type="AlphaFoldDB" id="A0A1Q8T9B5"/>
<keyword evidence="1" id="KW-0472">Membrane</keyword>
<organism evidence="3 4">
    <name type="scientific">Chromohalobacter japonicus</name>
    <dbReference type="NCBI Taxonomy" id="223900"/>
    <lineage>
        <taxon>Bacteria</taxon>
        <taxon>Pseudomonadati</taxon>
        <taxon>Pseudomonadota</taxon>
        <taxon>Gammaproteobacteria</taxon>
        <taxon>Oceanospirillales</taxon>
        <taxon>Halomonadaceae</taxon>
        <taxon>Chromohalobacter</taxon>
    </lineage>
</organism>
<reference evidence="3 4" key="1">
    <citation type="submission" date="2016-12" db="EMBL/GenBank/DDBJ databases">
        <title>Draft genome sequences of strains Salinicola socius SMB35, Salinicola sp. MH3R3-1 and Chromohalobacter sp. SMB17 from the Verkhnekamsk potash mining region of Russia.</title>
        <authorList>
            <person name="Mavrodi D.V."/>
            <person name="Olsson B.E."/>
            <person name="Korsakova E.S."/>
            <person name="Pyankova A."/>
            <person name="Mavrodi O.V."/>
            <person name="Plotnikova E.G."/>
        </authorList>
    </citation>
    <scope>NUCLEOTIDE SEQUENCE [LARGE SCALE GENOMIC DNA]</scope>
    <source>
        <strain evidence="3 4">SMB17</strain>
    </source>
</reference>
<feature type="domain" description="DUF4190" evidence="2">
    <location>
        <begin position="20"/>
        <end position="78"/>
    </location>
</feature>
<dbReference type="RefSeq" id="WP_075370181.1">
    <property type="nucleotide sequence ID" value="NZ_MSDQ01000039.1"/>
</dbReference>
<evidence type="ECO:0000313" key="4">
    <source>
        <dbReference type="Proteomes" id="UP000186806"/>
    </source>
</evidence>
<protein>
    <recommendedName>
        <fullName evidence="2">DUF4190 domain-containing protein</fullName>
    </recommendedName>
</protein>
<feature type="transmembrane region" description="Helical" evidence="1">
    <location>
        <begin position="20"/>
        <end position="43"/>
    </location>
</feature>
<evidence type="ECO:0000313" key="3">
    <source>
        <dbReference type="EMBL" id="OLO10279.1"/>
    </source>
</evidence>
<dbReference type="Proteomes" id="UP000186806">
    <property type="component" value="Unassembled WGS sequence"/>
</dbReference>
<feature type="transmembrane region" description="Helical" evidence="1">
    <location>
        <begin position="64"/>
        <end position="97"/>
    </location>
</feature>
<dbReference type="Pfam" id="PF13828">
    <property type="entry name" value="DUF4190"/>
    <property type="match status" value="1"/>
</dbReference>
<dbReference type="InterPro" id="IPR025241">
    <property type="entry name" value="DUF4190"/>
</dbReference>
<evidence type="ECO:0000256" key="1">
    <source>
        <dbReference type="SAM" id="Phobius"/>
    </source>
</evidence>
<gene>
    <name evidence="3" type="ORF">BTW10_15470</name>
</gene>
<keyword evidence="4" id="KW-1185">Reference proteome</keyword>
<accession>A0A1Q8T9B5</accession>
<evidence type="ECO:0000259" key="2">
    <source>
        <dbReference type="Pfam" id="PF13828"/>
    </source>
</evidence>
<name>A0A1Q8T9B5_9GAMM</name>
<dbReference type="STRING" id="223900.GCA_000821045_02978"/>
<keyword evidence="1" id="KW-0812">Transmembrane</keyword>
<sequence length="98" mass="10349">MPRVTPVPPTPPPTPQLNTMAIVAFALSVLGIFVLPSALGGVVCGHLARRQIRRTGEQGDAWALAALILGYLLLLLSIAGLLLFGGFMITMFGVMAFM</sequence>
<comment type="caution">
    <text evidence="3">The sequence shown here is derived from an EMBL/GenBank/DDBJ whole genome shotgun (WGS) entry which is preliminary data.</text>
</comment>
<keyword evidence="1" id="KW-1133">Transmembrane helix</keyword>
<proteinExistence type="predicted"/>